<reference evidence="5" key="1">
    <citation type="journal article" date="2014" name="Int. J. Syst. Evol. Microbiol.">
        <title>Complete genome sequence of Corynebacterium casei LMG S-19264T (=DSM 44701T), isolated from a smear-ripened cheese.</title>
        <authorList>
            <consortium name="US DOE Joint Genome Institute (JGI-PGF)"/>
            <person name="Walter F."/>
            <person name="Albersmeier A."/>
            <person name="Kalinowski J."/>
            <person name="Ruckert C."/>
        </authorList>
    </citation>
    <scope>NUCLEOTIDE SEQUENCE</scope>
    <source>
        <strain evidence="5">CGMCC 4.7110</strain>
    </source>
</reference>
<evidence type="ECO:0000256" key="1">
    <source>
        <dbReference type="ARBA" id="ARBA00023015"/>
    </source>
</evidence>
<comment type="caution">
    <text evidence="5">The sequence shown here is derived from an EMBL/GenBank/DDBJ whole genome shotgun (WGS) entry which is preliminary data.</text>
</comment>
<feature type="domain" description="HTH tetR-type" evidence="4">
    <location>
        <begin position="74"/>
        <end position="121"/>
    </location>
</feature>
<accession>A0A918CPN5</accession>
<keyword evidence="6" id="KW-1185">Reference proteome</keyword>
<evidence type="ECO:0000256" key="3">
    <source>
        <dbReference type="ARBA" id="ARBA00023163"/>
    </source>
</evidence>
<dbReference type="SUPFAM" id="SSF46689">
    <property type="entry name" value="Homeodomain-like"/>
    <property type="match status" value="1"/>
</dbReference>
<dbReference type="Gene3D" id="1.10.357.10">
    <property type="entry name" value="Tetracycline Repressor, domain 2"/>
    <property type="match status" value="1"/>
</dbReference>
<dbReference type="InterPro" id="IPR001647">
    <property type="entry name" value="HTH_TetR"/>
</dbReference>
<gene>
    <name evidence="5" type="ORF">GCM10011578_018440</name>
</gene>
<dbReference type="Proteomes" id="UP000653411">
    <property type="component" value="Unassembled WGS sequence"/>
</dbReference>
<dbReference type="PANTHER" id="PTHR30055:SF234">
    <property type="entry name" value="HTH-TYPE TRANSCRIPTIONAL REGULATOR BETI"/>
    <property type="match status" value="1"/>
</dbReference>
<proteinExistence type="predicted"/>
<evidence type="ECO:0000256" key="2">
    <source>
        <dbReference type="ARBA" id="ARBA00023125"/>
    </source>
</evidence>
<dbReference type="PANTHER" id="PTHR30055">
    <property type="entry name" value="HTH-TYPE TRANSCRIPTIONAL REGULATOR RUTR"/>
    <property type="match status" value="1"/>
</dbReference>
<protein>
    <submittedName>
        <fullName evidence="5">TetR family transcriptional regulator</fullName>
    </submittedName>
</protein>
<evidence type="ECO:0000259" key="4">
    <source>
        <dbReference type="Pfam" id="PF00440"/>
    </source>
</evidence>
<dbReference type="InterPro" id="IPR009057">
    <property type="entry name" value="Homeodomain-like_sf"/>
</dbReference>
<evidence type="ECO:0000313" key="6">
    <source>
        <dbReference type="Proteomes" id="UP000653411"/>
    </source>
</evidence>
<reference evidence="5" key="2">
    <citation type="submission" date="2020-09" db="EMBL/GenBank/DDBJ databases">
        <authorList>
            <person name="Sun Q."/>
            <person name="Zhou Y."/>
        </authorList>
    </citation>
    <scope>NUCLEOTIDE SEQUENCE</scope>
    <source>
        <strain evidence="5">CGMCC 4.7110</strain>
    </source>
</reference>
<name>A0A918CPN5_9ACTN</name>
<dbReference type="GO" id="GO:0003700">
    <property type="term" value="F:DNA-binding transcription factor activity"/>
    <property type="evidence" value="ECO:0007669"/>
    <property type="project" value="TreeGrafter"/>
</dbReference>
<dbReference type="EMBL" id="BMML01000003">
    <property type="protein sequence ID" value="GGM97856.1"/>
    <property type="molecule type" value="Genomic_DNA"/>
</dbReference>
<organism evidence="5 6">
    <name type="scientific">Streptomyces fuscichromogenes</name>
    <dbReference type="NCBI Taxonomy" id="1324013"/>
    <lineage>
        <taxon>Bacteria</taxon>
        <taxon>Bacillati</taxon>
        <taxon>Actinomycetota</taxon>
        <taxon>Actinomycetes</taxon>
        <taxon>Kitasatosporales</taxon>
        <taxon>Streptomycetaceae</taxon>
        <taxon>Streptomyces</taxon>
    </lineage>
</organism>
<dbReference type="InterPro" id="IPR050109">
    <property type="entry name" value="HTH-type_TetR-like_transc_reg"/>
</dbReference>
<evidence type="ECO:0000313" key="5">
    <source>
        <dbReference type="EMBL" id="GGM97856.1"/>
    </source>
</evidence>
<keyword evidence="2" id="KW-0238">DNA-binding</keyword>
<dbReference type="Pfam" id="PF00440">
    <property type="entry name" value="TetR_N"/>
    <property type="match status" value="1"/>
</dbReference>
<dbReference type="GO" id="GO:0000976">
    <property type="term" value="F:transcription cis-regulatory region binding"/>
    <property type="evidence" value="ECO:0007669"/>
    <property type="project" value="TreeGrafter"/>
</dbReference>
<dbReference type="AlphaFoldDB" id="A0A918CPN5"/>
<keyword evidence="1" id="KW-0805">Transcription regulation</keyword>
<sequence length="271" mass="29226">MRLSKTDGSPGAALDARRAPLISRLSFRRPPSWGRTFGGSRDWSSQGSGSPGAVTIMAGRSVREEKVEATREAILGAAERLFAEHGVYAVSNAQISEAAGQGNTGAVNYHFGNKANVVRAIARRHAEQMEEIRARMVGETADSTDLRDWVACMVLPLTEHLEALGNPTWYARFNAQLIADPALHKVSAEESRSSPSLGRLLDGLNACLPALPADVHANRGIMARHLIVQMCVDRERALSNGTPVSWPTWHDTATGLIDAIIGMWTAPVTTP</sequence>
<keyword evidence="3" id="KW-0804">Transcription</keyword>